<dbReference type="SUPFAM" id="SSF100950">
    <property type="entry name" value="NagB/RpiA/CoA transferase-like"/>
    <property type="match status" value="2"/>
</dbReference>
<keyword evidence="6" id="KW-1185">Reference proteome</keyword>
<dbReference type="RefSeq" id="WP_015543334.1">
    <property type="nucleotide sequence ID" value="NC_021022.1"/>
</dbReference>
<dbReference type="AlphaFoldDB" id="D4LUX4"/>
<dbReference type="GO" id="GO:0018729">
    <property type="term" value="F:propionate CoA-transferase activity"/>
    <property type="evidence" value="ECO:0007669"/>
    <property type="project" value="UniProtKB-EC"/>
</dbReference>
<gene>
    <name evidence="5" type="ORF">CK5_33950</name>
</gene>
<proteinExistence type="inferred from homology"/>
<dbReference type="PROSITE" id="PS51257">
    <property type="entry name" value="PROKAR_LIPOPROTEIN"/>
    <property type="match status" value="1"/>
</dbReference>
<evidence type="ECO:0000256" key="1">
    <source>
        <dbReference type="ARBA" id="ARBA00007154"/>
    </source>
</evidence>
<dbReference type="Proteomes" id="UP000008955">
    <property type="component" value="Chromosome"/>
</dbReference>
<dbReference type="PATRIC" id="fig|657314.3.peg.3290"/>
<dbReference type="GO" id="GO:0046952">
    <property type="term" value="P:ketone body catabolic process"/>
    <property type="evidence" value="ECO:0007669"/>
    <property type="project" value="InterPro"/>
</dbReference>
<feature type="active site" description="5-glutamyl coenzyme A thioester intermediate" evidence="4">
    <location>
        <position position="329"/>
    </location>
</feature>
<evidence type="ECO:0000313" key="6">
    <source>
        <dbReference type="Proteomes" id="UP000008955"/>
    </source>
</evidence>
<reference evidence="5 6" key="1">
    <citation type="submission" date="2010-03" db="EMBL/GenBank/DDBJ databases">
        <title>The genome sequence of Ruminococcus obeum A2-162.</title>
        <authorList>
            <consortium name="metaHIT consortium -- http://www.metahit.eu/"/>
            <person name="Pajon A."/>
            <person name="Turner K."/>
            <person name="Parkhill J."/>
            <person name="Duncan S."/>
            <person name="Flint H."/>
        </authorList>
    </citation>
    <scope>NUCLEOTIDE SEQUENCE [LARGE SCALE GENOMIC DNA]</scope>
    <source>
        <strain evidence="5 6">A2-162</strain>
    </source>
</reference>
<accession>D4LUX4</accession>
<dbReference type="KEGG" id="rob:CK5_33950"/>
<evidence type="ECO:0000256" key="3">
    <source>
        <dbReference type="PIRNR" id="PIRNR000858"/>
    </source>
</evidence>
<dbReference type="SMART" id="SM00882">
    <property type="entry name" value="CoA_trans"/>
    <property type="match status" value="1"/>
</dbReference>
<reference evidence="5 6" key="2">
    <citation type="submission" date="2010-03" db="EMBL/GenBank/DDBJ databases">
        <authorList>
            <person name="Pajon A."/>
        </authorList>
    </citation>
    <scope>NUCLEOTIDE SEQUENCE [LARGE SCALE GENOMIC DNA]</scope>
    <source>
        <strain evidence="5 6">A2-162</strain>
    </source>
</reference>
<dbReference type="Pfam" id="PF01144">
    <property type="entry name" value="CoA_trans"/>
    <property type="match status" value="1"/>
</dbReference>
<dbReference type="PANTHER" id="PTHR43293:SF1">
    <property type="entry name" value="ACETATE COA-TRANSFERASE YDIF"/>
    <property type="match status" value="1"/>
</dbReference>
<comment type="similarity">
    <text evidence="1 3">Belongs to the 3-oxoacid CoA-transferase family.</text>
</comment>
<dbReference type="InterPro" id="IPR014388">
    <property type="entry name" value="3-oxoacid_CoA-transferase"/>
</dbReference>
<evidence type="ECO:0000256" key="2">
    <source>
        <dbReference type="ARBA" id="ARBA00022679"/>
    </source>
</evidence>
<dbReference type="HOGENOM" id="CLU_026774_4_0_9"/>
<organism evidence="5 6">
    <name type="scientific">Blautia obeum A2-162</name>
    <dbReference type="NCBI Taxonomy" id="657314"/>
    <lineage>
        <taxon>Bacteria</taxon>
        <taxon>Bacillati</taxon>
        <taxon>Bacillota</taxon>
        <taxon>Clostridia</taxon>
        <taxon>Lachnospirales</taxon>
        <taxon>Lachnospiraceae</taxon>
        <taxon>Blautia</taxon>
    </lineage>
</organism>
<protein>
    <submittedName>
        <fullName evidence="5">Propionate CoA-transferase</fullName>
        <ecNumber evidence="5">2.8.3.1</ecNumber>
    </submittedName>
</protein>
<evidence type="ECO:0000256" key="4">
    <source>
        <dbReference type="PIRSR" id="PIRSR000858-1"/>
    </source>
</evidence>
<dbReference type="InterPro" id="IPR004165">
    <property type="entry name" value="CoA_trans_fam_I"/>
</dbReference>
<dbReference type="EC" id="2.8.3.1" evidence="5"/>
<dbReference type="PANTHER" id="PTHR43293">
    <property type="entry name" value="ACETATE COA-TRANSFERASE YDIF"/>
    <property type="match status" value="1"/>
</dbReference>
<keyword evidence="2 3" id="KW-0808">Transferase</keyword>
<evidence type="ECO:0000313" key="5">
    <source>
        <dbReference type="EMBL" id="CBL24582.1"/>
    </source>
</evidence>
<dbReference type="Gene3D" id="3.40.1080.10">
    <property type="entry name" value="Glutaconate Coenzyme A-transferase"/>
    <property type="match status" value="2"/>
</dbReference>
<dbReference type="InterPro" id="IPR037171">
    <property type="entry name" value="NagB/RpiA_transferase-like"/>
</dbReference>
<sequence>MRKPDFITAQEAVDRIESNTTICTIGMTLVSACETILKELENRFLETGQPNQLTYVHTCGQSDRKSGAVYRMAHEGLTKRIIGGHWGLCPKMMDLISSNKIEAYNLPQGQMANMFHSMALREPGKISKVGLGTYIDPRIEGGKMNDRTKLLGDIVDVVTIDGEEYLRYKEIPIDTLLIRGTYADENGNITTQEEAMVLELLPAVMATKRFGGQVICQVKQVVKAGTLSPKDVIVPGVLVDAVVVCDDAIENHRQTSSWYYDPSYSGQAWAPESKTEPIPLNVRKVIGRRAMMELEPDVVINVGTGIPNDVIGAIIAEENIGDDVTITVESGIYGGIPAGGIDFGISQNAQALIPHDRQFEYYNGAGIDYTFMGAGEMDEKGNVNATRMGDKAPGAGGFIDITARAKNVIFCSTFTGKGLKVEFDENGMHIVEEGKIRKMVKAVQQISYNGKIAAEMNQNMVFVTERAVFRLTSEGPMLVEIAKGVDLQKDILDQMDFVPLIADDLKYTDTRIYMENWSGLKEIIQKTKKKNKRRFLNGCKQGNGCRSRYYGKWYCPGMY</sequence>
<dbReference type="EMBL" id="FP929054">
    <property type="protein sequence ID" value="CBL24582.1"/>
    <property type="molecule type" value="Genomic_DNA"/>
</dbReference>
<name>D4LUX4_9FIRM</name>
<dbReference type="PIRSF" id="PIRSF000858">
    <property type="entry name" value="SCOT-t"/>
    <property type="match status" value="1"/>
</dbReference>